<dbReference type="InterPro" id="IPR007402">
    <property type="entry name" value="DUF455"/>
</dbReference>
<dbReference type="PANTHER" id="PTHR42782">
    <property type="entry name" value="SI:CH73-314G15.3"/>
    <property type="match status" value="1"/>
</dbReference>
<evidence type="ECO:0000313" key="1">
    <source>
        <dbReference type="EMBL" id="MDK2123710.1"/>
    </source>
</evidence>
<sequence>MRAGVRAEAAKVLTLSTPEAKVAGTQAVYQRWLDGLLTPESGMLVLPNQPGRPSKPVLISPQEVPRRRLNTPEGRAALIHAIAHIEFNAIDLALDAVARFDGMPESYYADWLRVAAEEALHFSLLQGHLQTLGYDYGDFPAHRGLWDMADRTRHDVLDRMALVPRLLEARGLDATPGIQARLTQVGDLAAVSILDVVLRDEIGHVAIGNRWYHWLCEQRGLAPLPTFRDLLDRYQAPRQTGVPNREARRLAGFNDEELAVLLDYWEG</sequence>
<dbReference type="PANTHER" id="PTHR42782:SF4">
    <property type="entry name" value="DUF455 DOMAIN-CONTAINING PROTEIN"/>
    <property type="match status" value="1"/>
</dbReference>
<dbReference type="CDD" id="cd00657">
    <property type="entry name" value="Ferritin_like"/>
    <property type="match status" value="1"/>
</dbReference>
<dbReference type="EMBL" id="JARRAF010000005">
    <property type="protein sequence ID" value="MDK2123710.1"/>
    <property type="molecule type" value="Genomic_DNA"/>
</dbReference>
<dbReference type="PIRSF" id="PIRSF012318">
    <property type="entry name" value="UCP012318"/>
    <property type="match status" value="1"/>
</dbReference>
<dbReference type="Pfam" id="PF04305">
    <property type="entry name" value="DUF455"/>
    <property type="match status" value="1"/>
</dbReference>
<accession>A0ABT7DUF3</accession>
<dbReference type="InterPro" id="IPR011197">
    <property type="entry name" value="UCP012318"/>
</dbReference>
<gene>
    <name evidence="1" type="ORF">PZA18_06575</name>
</gene>
<name>A0ABT7DUF3_9NEIS</name>
<dbReference type="SUPFAM" id="SSF47240">
    <property type="entry name" value="Ferritin-like"/>
    <property type="match status" value="1"/>
</dbReference>
<dbReference type="Proteomes" id="UP001172778">
    <property type="component" value="Unassembled WGS sequence"/>
</dbReference>
<dbReference type="InterPro" id="IPR009078">
    <property type="entry name" value="Ferritin-like_SF"/>
</dbReference>
<comment type="caution">
    <text evidence="1">The sequence shown here is derived from an EMBL/GenBank/DDBJ whole genome shotgun (WGS) entry which is preliminary data.</text>
</comment>
<organism evidence="1 2">
    <name type="scientific">Parachitinimonas caeni</name>
    <dbReference type="NCBI Taxonomy" id="3031301"/>
    <lineage>
        <taxon>Bacteria</taxon>
        <taxon>Pseudomonadati</taxon>
        <taxon>Pseudomonadota</taxon>
        <taxon>Betaproteobacteria</taxon>
        <taxon>Neisseriales</taxon>
        <taxon>Chitinibacteraceae</taxon>
        <taxon>Parachitinimonas</taxon>
    </lineage>
</organism>
<protein>
    <submittedName>
        <fullName evidence="1">Ferritin-like domain-containing protein</fullName>
    </submittedName>
</protein>
<evidence type="ECO:0000313" key="2">
    <source>
        <dbReference type="Proteomes" id="UP001172778"/>
    </source>
</evidence>
<dbReference type="RefSeq" id="WP_284100009.1">
    <property type="nucleotide sequence ID" value="NZ_JARRAF010000005.1"/>
</dbReference>
<proteinExistence type="predicted"/>
<reference evidence="1" key="1">
    <citation type="submission" date="2023-03" db="EMBL/GenBank/DDBJ databases">
        <title>Chitinimonas shenzhenensis gen. nov., sp. nov., a novel member of family Burkholderiaceae isolated from activated sludge collected in Shen Zhen, China.</title>
        <authorList>
            <person name="Wang X."/>
        </authorList>
    </citation>
    <scope>NUCLEOTIDE SEQUENCE</scope>
    <source>
        <strain evidence="1">DQS-5</strain>
    </source>
</reference>
<keyword evidence="2" id="KW-1185">Reference proteome</keyword>